<evidence type="ECO:0000313" key="2">
    <source>
        <dbReference type="Proteomes" id="UP001163603"/>
    </source>
</evidence>
<proteinExistence type="predicted"/>
<gene>
    <name evidence="1" type="ORF">Pint_05212</name>
</gene>
<accession>A0ACC0Z662</accession>
<sequence length="65" mass="7184">MAEGVAFDIAGKLLNLLGSRVFHDIELAFGVKNEIRKLGDTVETIKAVLLDAEEQHIKKNHQVTV</sequence>
<protein>
    <submittedName>
        <fullName evidence="1">Uncharacterized protein</fullName>
    </submittedName>
</protein>
<keyword evidence="2" id="KW-1185">Reference proteome</keyword>
<organism evidence="1 2">
    <name type="scientific">Pistacia integerrima</name>
    <dbReference type="NCBI Taxonomy" id="434235"/>
    <lineage>
        <taxon>Eukaryota</taxon>
        <taxon>Viridiplantae</taxon>
        <taxon>Streptophyta</taxon>
        <taxon>Embryophyta</taxon>
        <taxon>Tracheophyta</taxon>
        <taxon>Spermatophyta</taxon>
        <taxon>Magnoliopsida</taxon>
        <taxon>eudicotyledons</taxon>
        <taxon>Gunneridae</taxon>
        <taxon>Pentapetalae</taxon>
        <taxon>rosids</taxon>
        <taxon>malvids</taxon>
        <taxon>Sapindales</taxon>
        <taxon>Anacardiaceae</taxon>
        <taxon>Pistacia</taxon>
    </lineage>
</organism>
<dbReference type="EMBL" id="CM047738">
    <property type="protein sequence ID" value="KAJ0045403.1"/>
    <property type="molecule type" value="Genomic_DNA"/>
</dbReference>
<dbReference type="Proteomes" id="UP001163603">
    <property type="component" value="Chromosome 3"/>
</dbReference>
<reference evidence="2" key="1">
    <citation type="journal article" date="2023" name="G3 (Bethesda)">
        <title>Genome assembly and association tests identify interacting loci associated with vigor, precocity, and sex in interspecific pistachio rootstocks.</title>
        <authorList>
            <person name="Palmer W."/>
            <person name="Jacygrad E."/>
            <person name="Sagayaradj S."/>
            <person name="Cavanaugh K."/>
            <person name="Han R."/>
            <person name="Bertier L."/>
            <person name="Beede B."/>
            <person name="Kafkas S."/>
            <person name="Golino D."/>
            <person name="Preece J."/>
            <person name="Michelmore R."/>
        </authorList>
    </citation>
    <scope>NUCLEOTIDE SEQUENCE [LARGE SCALE GENOMIC DNA]</scope>
</reference>
<comment type="caution">
    <text evidence="1">The sequence shown here is derived from an EMBL/GenBank/DDBJ whole genome shotgun (WGS) entry which is preliminary data.</text>
</comment>
<evidence type="ECO:0000313" key="1">
    <source>
        <dbReference type="EMBL" id="KAJ0045403.1"/>
    </source>
</evidence>
<name>A0ACC0Z662_9ROSI</name>